<protein>
    <recommendedName>
        <fullName evidence="4">Type 4 fimbrial biogenesis protein PilX N-terminal domain-containing protein</fullName>
    </recommendedName>
</protein>
<keyword evidence="1" id="KW-0812">Transmembrane</keyword>
<dbReference type="STRING" id="1618387.UW44_C0005G0047"/>
<feature type="transmembrane region" description="Helical" evidence="1">
    <location>
        <begin position="20"/>
        <end position="39"/>
    </location>
</feature>
<evidence type="ECO:0000313" key="3">
    <source>
        <dbReference type="Proteomes" id="UP000034006"/>
    </source>
</evidence>
<evidence type="ECO:0008006" key="4">
    <source>
        <dbReference type="Google" id="ProtNLM"/>
    </source>
</evidence>
<comment type="caution">
    <text evidence="2">The sequence shown here is derived from an EMBL/GenBank/DDBJ whole genome shotgun (WGS) entry which is preliminary data.</text>
</comment>
<reference evidence="2 3" key="1">
    <citation type="journal article" date="2015" name="Nature">
        <title>rRNA introns, odd ribosomes, and small enigmatic genomes across a large radiation of phyla.</title>
        <authorList>
            <person name="Brown C.T."/>
            <person name="Hug L.A."/>
            <person name="Thomas B.C."/>
            <person name="Sharon I."/>
            <person name="Castelle C.J."/>
            <person name="Singh A."/>
            <person name="Wilkins M.J."/>
            <person name="Williams K.H."/>
            <person name="Banfield J.F."/>
        </authorList>
    </citation>
    <scope>NUCLEOTIDE SEQUENCE [LARGE SCALE GENOMIC DNA]</scope>
</reference>
<keyword evidence="1" id="KW-1133">Transmembrane helix</keyword>
<accession>A0A0G1HYH1</accession>
<evidence type="ECO:0000313" key="2">
    <source>
        <dbReference type="EMBL" id="KKT52005.1"/>
    </source>
</evidence>
<organism evidence="2 3">
    <name type="scientific">Candidatus Collierbacteria bacterium GW2011_GWB2_44_22</name>
    <dbReference type="NCBI Taxonomy" id="1618387"/>
    <lineage>
        <taxon>Bacteria</taxon>
        <taxon>Candidatus Collieribacteriota</taxon>
    </lineage>
</organism>
<gene>
    <name evidence="2" type="ORF">UW44_C0005G0047</name>
</gene>
<keyword evidence="1" id="KW-0472">Membrane</keyword>
<sequence length="262" mass="27575">MKRQYFHHSGQAHSVHSGQVALVMVLIMTVISAVAVSVASRSTVETRIQEMDVENKEAVLTAQAGLEEAIARDVAVSGSLESGKDYNVVRGDVGSSSITTEKINPGETFEVYLSGASGVTGVKFYWKPVVVGEKPSLFITDVRGTGNIDYAYDTDGSGGFTAGITPGGSFSGVSYNFVTPTVPVSLGNSAKLRITVLGDSAFLGIRPIGGSFPAQSTNFKSTSTLVSGDTSVKYGIEYIESKTNQLPSVFDYVLFSGGTIVQ</sequence>
<proteinExistence type="predicted"/>
<dbReference type="AlphaFoldDB" id="A0A0G1HYH1"/>
<dbReference type="EMBL" id="LCIH01000005">
    <property type="protein sequence ID" value="KKT52005.1"/>
    <property type="molecule type" value="Genomic_DNA"/>
</dbReference>
<evidence type="ECO:0000256" key="1">
    <source>
        <dbReference type="SAM" id="Phobius"/>
    </source>
</evidence>
<name>A0A0G1HYH1_9BACT</name>
<dbReference type="Proteomes" id="UP000034006">
    <property type="component" value="Unassembled WGS sequence"/>
</dbReference>